<dbReference type="SUPFAM" id="SSF53335">
    <property type="entry name" value="S-adenosyl-L-methionine-dependent methyltransferases"/>
    <property type="match status" value="1"/>
</dbReference>
<proteinExistence type="predicted"/>
<comment type="caution">
    <text evidence="1">The sequence shown here is derived from an EMBL/GenBank/DDBJ whole genome shotgun (WGS) entry which is preliminary data.</text>
</comment>
<accession>X1V0L6</accession>
<name>X1V0L6_9ZZZZ</name>
<gene>
    <name evidence="1" type="ORF">S12H4_41326</name>
</gene>
<dbReference type="InterPro" id="IPR029063">
    <property type="entry name" value="SAM-dependent_MTases_sf"/>
</dbReference>
<dbReference type="Gene3D" id="3.40.50.150">
    <property type="entry name" value="Vaccinia Virus protein VP39"/>
    <property type="match status" value="1"/>
</dbReference>
<dbReference type="AlphaFoldDB" id="X1V0L6"/>
<feature type="non-terminal residue" evidence="1">
    <location>
        <position position="1"/>
    </location>
</feature>
<reference evidence="1" key="1">
    <citation type="journal article" date="2014" name="Front. Microbiol.">
        <title>High frequency of phylogenetically diverse reductive dehalogenase-homologous genes in deep subseafloor sedimentary metagenomes.</title>
        <authorList>
            <person name="Kawai M."/>
            <person name="Futagami T."/>
            <person name="Toyoda A."/>
            <person name="Takaki Y."/>
            <person name="Nishi S."/>
            <person name="Hori S."/>
            <person name="Arai W."/>
            <person name="Tsubouchi T."/>
            <person name="Morono Y."/>
            <person name="Uchiyama I."/>
            <person name="Ito T."/>
            <person name="Fujiyama A."/>
            <person name="Inagaki F."/>
            <person name="Takami H."/>
        </authorList>
    </citation>
    <scope>NUCLEOTIDE SEQUENCE</scope>
    <source>
        <strain evidence="1">Expedition CK06-06</strain>
    </source>
</reference>
<evidence type="ECO:0000313" key="1">
    <source>
        <dbReference type="EMBL" id="GAJ05706.1"/>
    </source>
</evidence>
<organism evidence="1">
    <name type="scientific">marine sediment metagenome</name>
    <dbReference type="NCBI Taxonomy" id="412755"/>
    <lineage>
        <taxon>unclassified sequences</taxon>
        <taxon>metagenomes</taxon>
        <taxon>ecological metagenomes</taxon>
    </lineage>
</organism>
<protein>
    <recommendedName>
        <fullName evidence="2">Methyltransferase domain-containing protein</fullName>
    </recommendedName>
</protein>
<evidence type="ECO:0008006" key="2">
    <source>
        <dbReference type="Google" id="ProtNLM"/>
    </source>
</evidence>
<dbReference type="EMBL" id="BARW01025174">
    <property type="protein sequence ID" value="GAJ05706.1"/>
    <property type="molecule type" value="Genomic_DNA"/>
</dbReference>
<sequence>LIKKLNVQRILDAPCGDYNWFRLIPRKKNVSYMGADIVDPLINRNQSLFKNENTDFIKLDIIKDRLPDADLWICRDCLLHFSDKDIIKTINIFFQSNIRYLLTSTYTESGKNKDIPTGRFRFLNLNLPPFSFCEPLLFIDDWIKGHPVKKMGLWEKDTLYEALVSNKTIL</sequence>